<keyword evidence="6" id="KW-1185">Reference proteome</keyword>
<dbReference type="SUPFAM" id="SSF46785">
    <property type="entry name" value="Winged helix' DNA-binding domain"/>
    <property type="match status" value="1"/>
</dbReference>
<dbReference type="SMART" id="SM00418">
    <property type="entry name" value="HTH_ARSR"/>
    <property type="match status" value="1"/>
</dbReference>
<dbReference type="Proteomes" id="UP000830055">
    <property type="component" value="Chromosome"/>
</dbReference>
<dbReference type="InterPro" id="IPR001845">
    <property type="entry name" value="HTH_ArsR_DNA-bd_dom"/>
</dbReference>
<dbReference type="CDD" id="cd00090">
    <property type="entry name" value="HTH_ARSR"/>
    <property type="match status" value="1"/>
</dbReference>
<reference evidence="5 6" key="1">
    <citation type="submission" date="2022-01" db="EMBL/GenBank/DDBJ databases">
        <title>Desulfofustis limnae sp. nov., a novel mesophilic sulfate-reducing bacterium isolated from marsh soil.</title>
        <authorList>
            <person name="Watanabe M."/>
            <person name="Takahashi A."/>
            <person name="Kojima H."/>
            <person name="Fukui M."/>
        </authorList>
    </citation>
    <scope>NUCLEOTIDE SEQUENCE [LARGE SCALE GENOMIC DNA]</scope>
    <source>
        <strain evidence="5 6">PPLL</strain>
    </source>
</reference>
<evidence type="ECO:0000256" key="3">
    <source>
        <dbReference type="ARBA" id="ARBA00023163"/>
    </source>
</evidence>
<dbReference type="PROSITE" id="PS50987">
    <property type="entry name" value="HTH_ARSR_2"/>
    <property type="match status" value="1"/>
</dbReference>
<dbReference type="RefSeq" id="WP_284151130.1">
    <property type="nucleotide sequence ID" value="NZ_AP025516.1"/>
</dbReference>
<feature type="domain" description="HTH arsR-type" evidence="4">
    <location>
        <begin position="59"/>
        <end position="154"/>
    </location>
</feature>
<evidence type="ECO:0000256" key="1">
    <source>
        <dbReference type="ARBA" id="ARBA00023015"/>
    </source>
</evidence>
<evidence type="ECO:0000313" key="5">
    <source>
        <dbReference type="EMBL" id="BDD87716.1"/>
    </source>
</evidence>
<keyword evidence="1" id="KW-0805">Transcription regulation</keyword>
<evidence type="ECO:0000256" key="2">
    <source>
        <dbReference type="ARBA" id="ARBA00023125"/>
    </source>
</evidence>
<keyword evidence="3" id="KW-0804">Transcription</keyword>
<keyword evidence="2" id="KW-0238">DNA-binding</keyword>
<dbReference type="Pfam" id="PF01022">
    <property type="entry name" value="HTH_5"/>
    <property type="match status" value="1"/>
</dbReference>
<protein>
    <recommendedName>
        <fullName evidence="4">HTH arsR-type domain-containing protein</fullName>
    </recommendedName>
</protein>
<proteinExistence type="predicted"/>
<dbReference type="NCBIfam" id="NF033788">
    <property type="entry name" value="HTH_metalloreg"/>
    <property type="match status" value="1"/>
</dbReference>
<name>A0ABN6M4C0_9BACT</name>
<dbReference type="PANTHER" id="PTHR43132:SF6">
    <property type="entry name" value="HTH-TYPE TRANSCRIPTIONAL REPRESSOR CZRA"/>
    <property type="match status" value="1"/>
</dbReference>
<sequence>MVTGIMEHGGRNCIIFLDSCGNITYVNIYSYKEVTMTGEDRCERRIIHEDRVSTARRALQELPPMAAVCDLFKALADPGRLTIVNALAVEEMCVCDLAALLGVSESAASHQMRLLRIANLVTNRREGQVLYYRLADDHVMQLVATAVEHAREARRGAPGQ</sequence>
<dbReference type="EMBL" id="AP025516">
    <property type="protein sequence ID" value="BDD87716.1"/>
    <property type="molecule type" value="Genomic_DNA"/>
</dbReference>
<evidence type="ECO:0000313" key="6">
    <source>
        <dbReference type="Proteomes" id="UP000830055"/>
    </source>
</evidence>
<dbReference type="InterPro" id="IPR018334">
    <property type="entry name" value="ArsR_HTH"/>
</dbReference>
<gene>
    <name evidence="5" type="ORF">DPPLL_20810</name>
</gene>
<dbReference type="InterPro" id="IPR036388">
    <property type="entry name" value="WH-like_DNA-bd_sf"/>
</dbReference>
<dbReference type="PRINTS" id="PR00778">
    <property type="entry name" value="HTHARSR"/>
</dbReference>
<dbReference type="PROSITE" id="PS00846">
    <property type="entry name" value="HTH_ARSR_1"/>
    <property type="match status" value="1"/>
</dbReference>
<dbReference type="InterPro" id="IPR011991">
    <property type="entry name" value="ArsR-like_HTH"/>
</dbReference>
<organism evidence="5 6">
    <name type="scientific">Desulfofustis limnaeus</name>
    <dbReference type="NCBI Taxonomy" id="2740163"/>
    <lineage>
        <taxon>Bacteria</taxon>
        <taxon>Pseudomonadati</taxon>
        <taxon>Thermodesulfobacteriota</taxon>
        <taxon>Desulfobulbia</taxon>
        <taxon>Desulfobulbales</taxon>
        <taxon>Desulfocapsaceae</taxon>
        <taxon>Desulfofustis</taxon>
    </lineage>
</organism>
<dbReference type="Gene3D" id="1.10.10.10">
    <property type="entry name" value="Winged helix-like DNA-binding domain superfamily/Winged helix DNA-binding domain"/>
    <property type="match status" value="1"/>
</dbReference>
<accession>A0ABN6M4C0</accession>
<dbReference type="InterPro" id="IPR051011">
    <property type="entry name" value="Metal_resp_trans_reg"/>
</dbReference>
<dbReference type="InterPro" id="IPR036390">
    <property type="entry name" value="WH_DNA-bd_sf"/>
</dbReference>
<dbReference type="PANTHER" id="PTHR43132">
    <property type="entry name" value="ARSENICAL RESISTANCE OPERON REPRESSOR ARSR-RELATED"/>
    <property type="match status" value="1"/>
</dbReference>
<evidence type="ECO:0000259" key="4">
    <source>
        <dbReference type="PROSITE" id="PS50987"/>
    </source>
</evidence>